<dbReference type="AlphaFoldDB" id="A0A0W0ZVJ1"/>
<dbReference type="PANTHER" id="PTHR43247">
    <property type="entry name" value="PHOSPHOSERINE AMINOTRANSFERASE"/>
    <property type="match status" value="1"/>
</dbReference>
<dbReference type="Gene3D" id="3.40.640.10">
    <property type="entry name" value="Type I PLP-dependent aspartate aminotransferase-like (Major domain)"/>
    <property type="match status" value="1"/>
</dbReference>
<feature type="binding site" evidence="12">
    <location>
        <position position="166"/>
    </location>
    <ligand>
        <name>pyridoxal 5'-phosphate</name>
        <dbReference type="ChEBI" id="CHEBI:597326"/>
    </ligand>
</feature>
<dbReference type="PANTHER" id="PTHR43247:SF1">
    <property type="entry name" value="PHOSPHOSERINE AMINOTRANSFERASE"/>
    <property type="match status" value="1"/>
</dbReference>
<evidence type="ECO:0000256" key="11">
    <source>
        <dbReference type="ARBA" id="ARBA00049007"/>
    </source>
</evidence>
<comment type="cofactor">
    <cofactor evidence="12">
        <name>pyridoxal 5'-phosphate</name>
        <dbReference type="ChEBI" id="CHEBI:597326"/>
    </cofactor>
    <text evidence="12">Binds 1 pyridoxal phosphate per subunit.</text>
</comment>
<sequence length="376" mass="42561">MSPIMKLELKKAAMTTRVYNFSAGPSMLPEVVLKEAQNEFLDWQNLGVSILEVGHRSPEFSALLSHAEQSLRELLFIPQNYHVLFLGGPARTQFAMIPMNLLNPEEQAGYLVTGIWSHMAFSEALHLKKAYCIANDEENGYKSIPEPKNWKIKENTSYVYYTPNETVNGVRFPYVPNSKGITLIADMTSALLTEPIDVKNFGLIFAGAQKNIANAGLTIVIIRDDLLERMPIPPVPTMLSYKTQTEHRSLYATSPVFNCYLADKIFDWMKAQGGVEEIYRLNCQKAAKLYQYLDDTDFYTTHVNPEVRSIVNVCFSLKNDKLENEFLRLAQLRGLYALKGHRLVGGIRASLYNAMPMAGVDALIEFMSEFAKEYSR</sequence>
<dbReference type="InterPro" id="IPR015424">
    <property type="entry name" value="PyrdxlP-dep_Trfase"/>
</dbReference>
<evidence type="ECO:0000313" key="16">
    <source>
        <dbReference type="Proteomes" id="UP000054693"/>
    </source>
</evidence>
<evidence type="ECO:0000259" key="14">
    <source>
        <dbReference type="Pfam" id="PF00266"/>
    </source>
</evidence>
<dbReference type="InterPro" id="IPR020578">
    <property type="entry name" value="Aminotrans_V_PyrdxlP_BS"/>
</dbReference>
<evidence type="ECO:0000313" key="15">
    <source>
        <dbReference type="EMBL" id="KTD73153.1"/>
    </source>
</evidence>
<dbReference type="Gene3D" id="3.90.1150.10">
    <property type="entry name" value="Aspartate Aminotransferase, domain 1"/>
    <property type="match status" value="1"/>
</dbReference>
<dbReference type="InterPro" id="IPR015422">
    <property type="entry name" value="PyrdxlP-dep_Trfase_small"/>
</dbReference>
<dbReference type="FunFam" id="3.90.1150.10:FF:000006">
    <property type="entry name" value="Phosphoserine aminotransferase"/>
    <property type="match status" value="1"/>
</dbReference>
<evidence type="ECO:0000256" key="1">
    <source>
        <dbReference type="ARBA" id="ARBA00004915"/>
    </source>
</evidence>
<dbReference type="GO" id="GO:0030170">
    <property type="term" value="F:pyridoxal phosphate binding"/>
    <property type="evidence" value="ECO:0007669"/>
    <property type="project" value="UniProtKB-UniRule"/>
</dbReference>
<keyword evidence="8 12" id="KW-0664">Pyridoxine biosynthesis</keyword>
<keyword evidence="7 12" id="KW-0663">Pyridoxal phosphate</keyword>
<feature type="binding site" evidence="12">
    <location>
        <position position="116"/>
    </location>
    <ligand>
        <name>pyridoxal 5'-phosphate</name>
        <dbReference type="ChEBI" id="CHEBI:597326"/>
    </ligand>
</feature>
<dbReference type="EMBL" id="LNZA01000001">
    <property type="protein sequence ID" value="KTD73153.1"/>
    <property type="molecule type" value="Genomic_DNA"/>
</dbReference>
<dbReference type="GO" id="GO:0006564">
    <property type="term" value="P:L-serine biosynthetic process"/>
    <property type="evidence" value="ECO:0007669"/>
    <property type="project" value="UniProtKB-UniRule"/>
</dbReference>
<keyword evidence="9 12" id="KW-0718">Serine biosynthesis</keyword>
<feature type="binding site" evidence="12">
    <location>
        <begin position="90"/>
        <end position="91"/>
    </location>
    <ligand>
        <name>pyridoxal 5'-phosphate</name>
        <dbReference type="ChEBI" id="CHEBI:597326"/>
    </ligand>
</feature>
<dbReference type="InterPro" id="IPR022278">
    <property type="entry name" value="Pser_aminoTfrase"/>
</dbReference>
<comment type="caution">
    <text evidence="15">The sequence shown here is derived from an EMBL/GenBank/DDBJ whole genome shotgun (WGS) entry which is preliminary data.</text>
</comment>
<dbReference type="PROSITE" id="PS00595">
    <property type="entry name" value="AA_TRANSFER_CLASS_5"/>
    <property type="match status" value="1"/>
</dbReference>
<evidence type="ECO:0000256" key="3">
    <source>
        <dbReference type="ARBA" id="ARBA00006904"/>
    </source>
</evidence>
<protein>
    <recommendedName>
        <fullName evidence="12">Phosphoserine aminotransferase</fullName>
        <ecNumber evidence="12">2.6.1.52</ecNumber>
    </recommendedName>
    <alternativeName>
        <fullName evidence="12">Phosphohydroxythreonine aminotransferase</fullName>
        <shortName evidence="12">PSAT</shortName>
    </alternativeName>
</protein>
<dbReference type="InterPro" id="IPR000192">
    <property type="entry name" value="Aminotrans_V_dom"/>
</dbReference>
<evidence type="ECO:0000256" key="7">
    <source>
        <dbReference type="ARBA" id="ARBA00022898"/>
    </source>
</evidence>
<dbReference type="Pfam" id="PF00266">
    <property type="entry name" value="Aminotran_5"/>
    <property type="match status" value="1"/>
</dbReference>
<comment type="catalytic activity">
    <reaction evidence="10 12">
        <text>4-(phosphooxy)-L-threonine + 2-oxoglutarate = (R)-3-hydroxy-2-oxo-4-phosphooxybutanoate + L-glutamate</text>
        <dbReference type="Rhea" id="RHEA:16573"/>
        <dbReference type="ChEBI" id="CHEBI:16810"/>
        <dbReference type="ChEBI" id="CHEBI:29985"/>
        <dbReference type="ChEBI" id="CHEBI:58452"/>
        <dbReference type="ChEBI" id="CHEBI:58538"/>
        <dbReference type="EC" id="2.6.1.52"/>
    </reaction>
</comment>
<name>A0A0W0ZVJ1_9GAMM</name>
<comment type="function">
    <text evidence="12">Catalyzes the reversible conversion of 3-phosphohydroxypyruvate to phosphoserine and of 3-hydroxy-2-oxo-4-phosphonooxybutanoate to phosphohydroxythreonine.</text>
</comment>
<dbReference type="GO" id="GO:0004648">
    <property type="term" value="F:O-phospho-L-serine:2-oxoglutarate aminotransferase activity"/>
    <property type="evidence" value="ECO:0007669"/>
    <property type="project" value="UniProtKB-UniRule"/>
</dbReference>
<dbReference type="EC" id="2.6.1.52" evidence="12"/>
<evidence type="ECO:0000256" key="10">
    <source>
        <dbReference type="ARBA" id="ARBA00047630"/>
    </source>
</evidence>
<dbReference type="NCBIfam" id="TIGR01364">
    <property type="entry name" value="serC_1"/>
    <property type="match status" value="1"/>
</dbReference>
<dbReference type="InterPro" id="IPR015421">
    <property type="entry name" value="PyrdxlP-dep_Trfase_major"/>
</dbReference>
<organism evidence="15 16">
    <name type="scientific">Legionella tucsonensis</name>
    <dbReference type="NCBI Taxonomy" id="40335"/>
    <lineage>
        <taxon>Bacteria</taxon>
        <taxon>Pseudomonadati</taxon>
        <taxon>Pseudomonadota</taxon>
        <taxon>Gammaproteobacteria</taxon>
        <taxon>Legionellales</taxon>
        <taxon>Legionellaceae</taxon>
        <taxon>Legionella</taxon>
    </lineage>
</organism>
<keyword evidence="5 12" id="KW-0028">Amino-acid biosynthesis</keyword>
<evidence type="ECO:0000256" key="13">
    <source>
        <dbReference type="RuleBase" id="RU004505"/>
    </source>
</evidence>
<feature type="binding site" evidence="12">
    <location>
        <position position="209"/>
    </location>
    <ligand>
        <name>pyridoxal 5'-phosphate</name>
        <dbReference type="ChEBI" id="CHEBI:597326"/>
    </ligand>
</feature>
<comment type="pathway">
    <text evidence="2 12 13">Amino-acid biosynthesis; L-serine biosynthesis; L-serine from 3-phospho-D-glycerate: step 2/3.</text>
</comment>
<dbReference type="PATRIC" id="fig|40335.7.peg.1054"/>
<keyword evidence="12" id="KW-0963">Cytoplasm</keyword>
<accession>A0A0W0ZVJ1</accession>
<dbReference type="Proteomes" id="UP000054693">
    <property type="component" value="Unassembled WGS sequence"/>
</dbReference>
<keyword evidence="16" id="KW-1185">Reference proteome</keyword>
<evidence type="ECO:0000256" key="4">
    <source>
        <dbReference type="ARBA" id="ARBA00022576"/>
    </source>
</evidence>
<dbReference type="FunFam" id="3.40.640.10:FF:000010">
    <property type="entry name" value="Phosphoserine aminotransferase"/>
    <property type="match status" value="1"/>
</dbReference>
<dbReference type="GO" id="GO:0008615">
    <property type="term" value="P:pyridoxine biosynthetic process"/>
    <property type="evidence" value="ECO:0007669"/>
    <property type="project" value="UniProtKB-UniRule"/>
</dbReference>
<comment type="caution">
    <text evidence="12">Lacks conserved residue(s) required for the propagation of feature annotation.</text>
</comment>
<dbReference type="UniPathway" id="UPA00244">
    <property type="reaction ID" value="UER00311"/>
</dbReference>
<feature type="modified residue" description="N6-(pyridoxal phosphate)lysine" evidence="12">
    <location>
        <position position="210"/>
    </location>
</feature>
<reference evidence="15 16" key="1">
    <citation type="submission" date="2015-11" db="EMBL/GenBank/DDBJ databases">
        <title>Genomic analysis of 38 Legionella species identifies large and diverse effector repertoires.</title>
        <authorList>
            <person name="Burstein D."/>
            <person name="Amaro F."/>
            <person name="Zusman T."/>
            <person name="Lifshitz Z."/>
            <person name="Cohen O."/>
            <person name="Gilbert J.A."/>
            <person name="Pupko T."/>
            <person name="Shuman H.A."/>
            <person name="Segal G."/>
        </authorList>
    </citation>
    <scope>NUCLEOTIDE SEQUENCE [LARGE SCALE GENOMIC DNA]</scope>
    <source>
        <strain evidence="15 16">ATCC 49180</strain>
    </source>
</reference>
<feature type="domain" description="Aminotransferase class V" evidence="14">
    <location>
        <begin position="18"/>
        <end position="363"/>
    </location>
</feature>
<evidence type="ECO:0000256" key="5">
    <source>
        <dbReference type="ARBA" id="ARBA00022605"/>
    </source>
</evidence>
<gene>
    <name evidence="12 15" type="primary">serC</name>
    <name evidence="15" type="ORF">Ltuc_1000</name>
</gene>
<dbReference type="NCBIfam" id="NF003764">
    <property type="entry name" value="PRK05355.1"/>
    <property type="match status" value="1"/>
</dbReference>
<evidence type="ECO:0000256" key="9">
    <source>
        <dbReference type="ARBA" id="ARBA00023299"/>
    </source>
</evidence>
<proteinExistence type="inferred from homology"/>
<comment type="subunit">
    <text evidence="12">Homodimer.</text>
</comment>
<feature type="binding site" evidence="12">
    <location>
        <position position="186"/>
    </location>
    <ligand>
        <name>pyridoxal 5'-phosphate</name>
        <dbReference type="ChEBI" id="CHEBI:597326"/>
    </ligand>
</feature>
<dbReference type="PIRSF" id="PIRSF000525">
    <property type="entry name" value="SerC"/>
    <property type="match status" value="1"/>
</dbReference>
<evidence type="ECO:0000256" key="6">
    <source>
        <dbReference type="ARBA" id="ARBA00022679"/>
    </source>
</evidence>
<dbReference type="HAMAP" id="MF_00160">
    <property type="entry name" value="SerC_aminotrans_5"/>
    <property type="match status" value="1"/>
</dbReference>
<evidence type="ECO:0000256" key="2">
    <source>
        <dbReference type="ARBA" id="ARBA00005099"/>
    </source>
</evidence>
<feature type="binding site" evidence="12">
    <location>
        <position position="56"/>
    </location>
    <ligand>
        <name>L-glutamate</name>
        <dbReference type="ChEBI" id="CHEBI:29985"/>
    </ligand>
</feature>
<keyword evidence="4 12" id="KW-0032">Aminotransferase</keyword>
<dbReference type="SUPFAM" id="SSF53383">
    <property type="entry name" value="PLP-dependent transferases"/>
    <property type="match status" value="1"/>
</dbReference>
<dbReference type="GO" id="GO:0005737">
    <property type="term" value="C:cytoplasm"/>
    <property type="evidence" value="ECO:0007669"/>
    <property type="project" value="UniProtKB-SubCell"/>
</dbReference>
<dbReference type="UniPathway" id="UPA00135">
    <property type="reaction ID" value="UER00197"/>
</dbReference>
<comment type="similarity">
    <text evidence="3 12">Belongs to the class-V pyridoxal-phosphate-dependent aminotransferase family. SerC subfamily.</text>
</comment>
<comment type="catalytic activity">
    <reaction evidence="11 12 13">
        <text>O-phospho-L-serine + 2-oxoglutarate = 3-phosphooxypyruvate + L-glutamate</text>
        <dbReference type="Rhea" id="RHEA:14329"/>
        <dbReference type="ChEBI" id="CHEBI:16810"/>
        <dbReference type="ChEBI" id="CHEBI:18110"/>
        <dbReference type="ChEBI" id="CHEBI:29985"/>
        <dbReference type="ChEBI" id="CHEBI:57524"/>
        <dbReference type="EC" id="2.6.1.52"/>
    </reaction>
</comment>
<comment type="subcellular location">
    <subcellularLocation>
        <location evidence="12">Cytoplasm</location>
    </subcellularLocation>
</comment>
<evidence type="ECO:0000256" key="8">
    <source>
        <dbReference type="ARBA" id="ARBA00023096"/>
    </source>
</evidence>
<keyword evidence="6 12" id="KW-0808">Transferase</keyword>
<comment type="pathway">
    <text evidence="1 12">Cofactor biosynthesis; pyridoxine 5'-phosphate biosynthesis; pyridoxine 5'-phosphate from D-erythrose 4-phosphate: step 3/5.</text>
</comment>
<evidence type="ECO:0000256" key="12">
    <source>
        <dbReference type="HAMAP-Rule" id="MF_00160"/>
    </source>
</evidence>
<dbReference type="STRING" id="40335.Ltuc_1000"/>